<dbReference type="Proteomes" id="UP000256373">
    <property type="component" value="Unassembled WGS sequence"/>
</dbReference>
<gene>
    <name evidence="1" type="ORF">DSL64_25345</name>
</gene>
<sequence length="199" mass="22665">MCLVTSIFFYACSNDTTGGKKEQEVISSSNSTVADETDEVENEEDDVISSIVLYNWNTLPDSLRSKVSKYNFQHIGSFESRNTYPFNREDAYYIKAAINNIRLAELSKSDAFPVEDVANANPYGLYGNYRNEWAFYEMNGSIIYPTAKFTGFSTIYISRHGEIDTVWIGPVQKRPYKLEIKLKGDYSQETSVYPSINIP</sequence>
<keyword evidence="2" id="KW-1185">Reference proteome</keyword>
<protein>
    <submittedName>
        <fullName evidence="1">Uncharacterized protein</fullName>
    </submittedName>
</protein>
<evidence type="ECO:0000313" key="1">
    <source>
        <dbReference type="EMBL" id="REA56981.1"/>
    </source>
</evidence>
<comment type="caution">
    <text evidence="1">The sequence shown here is derived from an EMBL/GenBank/DDBJ whole genome shotgun (WGS) entry which is preliminary data.</text>
</comment>
<organism evidence="1 2">
    <name type="scientific">Dyadobacter luteus</name>
    <dbReference type="NCBI Taxonomy" id="2259619"/>
    <lineage>
        <taxon>Bacteria</taxon>
        <taxon>Pseudomonadati</taxon>
        <taxon>Bacteroidota</taxon>
        <taxon>Cytophagia</taxon>
        <taxon>Cytophagales</taxon>
        <taxon>Spirosomataceae</taxon>
        <taxon>Dyadobacter</taxon>
    </lineage>
</organism>
<proteinExistence type="predicted"/>
<name>A0A3D8Y5G4_9BACT</name>
<dbReference type="EMBL" id="QNUL01000032">
    <property type="protein sequence ID" value="REA56981.1"/>
    <property type="molecule type" value="Genomic_DNA"/>
</dbReference>
<dbReference type="AlphaFoldDB" id="A0A3D8Y5G4"/>
<accession>A0A3D8Y5G4</accession>
<reference evidence="1 2" key="1">
    <citation type="submission" date="2018-07" db="EMBL/GenBank/DDBJ databases">
        <title>Dyadobacter roseus sp. nov., isolated from rose rhizosphere soil.</title>
        <authorList>
            <person name="Chen L."/>
        </authorList>
    </citation>
    <scope>NUCLEOTIDE SEQUENCE [LARGE SCALE GENOMIC DNA]</scope>
    <source>
        <strain evidence="1 2">RS19</strain>
    </source>
</reference>
<evidence type="ECO:0000313" key="2">
    <source>
        <dbReference type="Proteomes" id="UP000256373"/>
    </source>
</evidence>